<evidence type="ECO:0000313" key="4">
    <source>
        <dbReference type="Proteomes" id="UP000001876"/>
    </source>
</evidence>
<dbReference type="EMBL" id="GG663735">
    <property type="protein sequence ID" value="EEH60651.1"/>
    <property type="molecule type" value="Genomic_DNA"/>
</dbReference>
<sequence>MTPLGMRVSTYAATCRAPSDAQLAMENAAVDAREENAGGGAWTRGGGGGADASTTTTETETETPPTRCVTPESSRGGARTEVVGTLDVHVGARLPGELLEGKLPSPTGAPLPTEEDFAPFDDDDDGGGGGGSADPFAVAVAAAAAFANGGDGVLPWAPPAAEEDGDGDMDTGRGYAGGGALNGERAYLFNVCVAPHRRRQNIASRLLRAAHRGLSDAGVKYAYVHVELGNVPAMRLYAREGYAVETEESEWLAGKLGRSPRALMVKTLSDDG</sequence>
<keyword evidence="4" id="KW-1185">Reference proteome</keyword>
<feature type="domain" description="N-acetyltransferase" evidence="2">
    <location>
        <begin position="174"/>
        <end position="269"/>
    </location>
</feature>
<name>C1MGY3_MICPC</name>
<dbReference type="Gene3D" id="3.40.630.30">
    <property type="match status" value="1"/>
</dbReference>
<dbReference type="KEGG" id="mpp:MICPUCDRAFT_49983"/>
<reference evidence="3 4" key="1">
    <citation type="journal article" date="2009" name="Science">
        <title>Green evolution and dynamic adaptations revealed by genomes of the marine picoeukaryotes Micromonas.</title>
        <authorList>
            <person name="Worden A.Z."/>
            <person name="Lee J.H."/>
            <person name="Mock T."/>
            <person name="Rouze P."/>
            <person name="Simmons M.P."/>
            <person name="Aerts A.L."/>
            <person name="Allen A.E."/>
            <person name="Cuvelier M.L."/>
            <person name="Derelle E."/>
            <person name="Everett M.V."/>
            <person name="Foulon E."/>
            <person name="Grimwood J."/>
            <person name="Gundlach H."/>
            <person name="Henrissat B."/>
            <person name="Napoli C."/>
            <person name="McDonald S.M."/>
            <person name="Parker M.S."/>
            <person name="Rombauts S."/>
            <person name="Salamov A."/>
            <person name="Von Dassow P."/>
            <person name="Badger J.H."/>
            <person name="Coutinho P.M."/>
            <person name="Demir E."/>
            <person name="Dubchak I."/>
            <person name="Gentemann C."/>
            <person name="Eikrem W."/>
            <person name="Gready J.E."/>
            <person name="John U."/>
            <person name="Lanier W."/>
            <person name="Lindquist E.A."/>
            <person name="Lucas S."/>
            <person name="Mayer K.F."/>
            <person name="Moreau H."/>
            <person name="Not F."/>
            <person name="Otillar R."/>
            <person name="Panaud O."/>
            <person name="Pangilinan J."/>
            <person name="Paulsen I."/>
            <person name="Piegu B."/>
            <person name="Poliakov A."/>
            <person name="Robbens S."/>
            <person name="Schmutz J."/>
            <person name="Toulza E."/>
            <person name="Wyss T."/>
            <person name="Zelensky A."/>
            <person name="Zhou K."/>
            <person name="Armbrust E.V."/>
            <person name="Bhattacharya D."/>
            <person name="Goodenough U.W."/>
            <person name="Van de Peer Y."/>
            <person name="Grigoriev I.V."/>
        </authorList>
    </citation>
    <scope>NUCLEOTIDE SEQUENCE [LARGE SCALE GENOMIC DNA]</scope>
    <source>
        <strain evidence="3 4">CCMP1545</strain>
    </source>
</reference>
<dbReference type="PROSITE" id="PS51186">
    <property type="entry name" value="GNAT"/>
    <property type="match status" value="1"/>
</dbReference>
<dbReference type="PANTHER" id="PTHR47876:SF2">
    <property type="entry name" value="GCN5-RELATED N-ACETYLTRANSFERASE 7, CHLOROPLASTIC"/>
    <property type="match status" value="1"/>
</dbReference>
<proteinExistence type="predicted"/>
<dbReference type="GO" id="GO:0016747">
    <property type="term" value="F:acyltransferase activity, transferring groups other than amino-acyl groups"/>
    <property type="evidence" value="ECO:0007669"/>
    <property type="project" value="InterPro"/>
</dbReference>
<dbReference type="InterPro" id="IPR000182">
    <property type="entry name" value="GNAT_dom"/>
</dbReference>
<protein>
    <submittedName>
        <fullName evidence="3">Predicted protein</fullName>
    </submittedName>
</protein>
<dbReference type="RefSeq" id="XP_003055399.1">
    <property type="nucleotide sequence ID" value="XM_003055353.1"/>
</dbReference>
<dbReference type="AlphaFoldDB" id="C1MGY3"/>
<feature type="region of interest" description="Disordered" evidence="1">
    <location>
        <begin position="152"/>
        <end position="176"/>
    </location>
</feature>
<feature type="region of interest" description="Disordered" evidence="1">
    <location>
        <begin position="97"/>
        <end position="133"/>
    </location>
</feature>
<dbReference type="Pfam" id="PF00583">
    <property type="entry name" value="Acetyltransf_1"/>
    <property type="match status" value="1"/>
</dbReference>
<dbReference type="Proteomes" id="UP000001876">
    <property type="component" value="Unassembled WGS sequence"/>
</dbReference>
<dbReference type="PANTHER" id="PTHR47876">
    <property type="entry name" value="OS08G0260000 PROTEIN"/>
    <property type="match status" value="1"/>
</dbReference>
<gene>
    <name evidence="3" type="ORF">MICPUCDRAFT_49983</name>
</gene>
<feature type="compositionally biased region" description="Gly residues" evidence="1">
    <location>
        <begin position="37"/>
        <end position="50"/>
    </location>
</feature>
<accession>C1MGY3</accession>
<organism evidence="4">
    <name type="scientific">Micromonas pusilla (strain CCMP1545)</name>
    <name type="common">Picoplanktonic green alga</name>
    <dbReference type="NCBI Taxonomy" id="564608"/>
    <lineage>
        <taxon>Eukaryota</taxon>
        <taxon>Viridiplantae</taxon>
        <taxon>Chlorophyta</taxon>
        <taxon>Mamiellophyceae</taxon>
        <taxon>Mamiellales</taxon>
        <taxon>Mamiellaceae</taxon>
        <taxon>Micromonas</taxon>
    </lineage>
</organism>
<dbReference type="OrthoDB" id="41532at2759"/>
<dbReference type="CDD" id="cd04301">
    <property type="entry name" value="NAT_SF"/>
    <property type="match status" value="1"/>
</dbReference>
<evidence type="ECO:0000259" key="2">
    <source>
        <dbReference type="PROSITE" id="PS51186"/>
    </source>
</evidence>
<evidence type="ECO:0000256" key="1">
    <source>
        <dbReference type="SAM" id="MobiDB-lite"/>
    </source>
</evidence>
<dbReference type="GeneID" id="9680662"/>
<dbReference type="SUPFAM" id="SSF55729">
    <property type="entry name" value="Acyl-CoA N-acyltransferases (Nat)"/>
    <property type="match status" value="1"/>
</dbReference>
<feature type="compositionally biased region" description="Acidic residues" evidence="1">
    <location>
        <begin position="113"/>
        <end position="126"/>
    </location>
</feature>
<dbReference type="InterPro" id="IPR016181">
    <property type="entry name" value="Acyl_CoA_acyltransferase"/>
</dbReference>
<feature type="region of interest" description="Disordered" evidence="1">
    <location>
        <begin position="37"/>
        <end position="79"/>
    </location>
</feature>
<evidence type="ECO:0000313" key="3">
    <source>
        <dbReference type="EMBL" id="EEH60651.1"/>
    </source>
</evidence>